<dbReference type="SUPFAM" id="SSF53335">
    <property type="entry name" value="S-adenosyl-L-methionine-dependent methyltransferases"/>
    <property type="match status" value="1"/>
</dbReference>
<comment type="function">
    <text evidence="3">Specifically methylates the guanine in position 966 of 16S rRNA in the assembled 30S particle.</text>
</comment>
<reference evidence="4 5" key="1">
    <citation type="journal article" date="2017" name="Int. J. Syst. Evol. Microbiol.">
        <title>Aquarickettsiella crustaci n. gen. n. sp. (Gammaproteobacteria: Legionellales: Coxiellaceae); a bacterial pathogen of the freshwater crustacean: Gammarus fossarum (Malacostraca: Amphipoda).</title>
        <authorList>
            <person name="Bojko J."/>
            <person name="Dunn A.M."/>
            <person name="Stebbing P.D."/>
            <person name="Van Aerle R."/>
            <person name="Bacela-Spychalska K."/>
            <person name="Bean T.P."/>
            <person name="Stentiford G.D."/>
        </authorList>
    </citation>
    <scope>NUCLEOTIDE SEQUENCE [LARGE SCALE GENOMIC DNA]</scope>
    <source>
        <strain evidence="4">RA15029</strain>
    </source>
</reference>
<comment type="catalytic activity">
    <reaction evidence="3">
        <text>guanosine(966) in 16S rRNA + S-adenosyl-L-methionine = N(2)-methylguanosine(966) in 16S rRNA + S-adenosyl-L-homocysteine + H(+)</text>
        <dbReference type="Rhea" id="RHEA:23548"/>
        <dbReference type="Rhea" id="RHEA-COMP:10211"/>
        <dbReference type="Rhea" id="RHEA-COMP:10212"/>
        <dbReference type="ChEBI" id="CHEBI:15378"/>
        <dbReference type="ChEBI" id="CHEBI:57856"/>
        <dbReference type="ChEBI" id="CHEBI:59789"/>
        <dbReference type="ChEBI" id="CHEBI:74269"/>
        <dbReference type="ChEBI" id="CHEBI:74481"/>
        <dbReference type="EC" id="2.1.1.171"/>
    </reaction>
</comment>
<comment type="similarity">
    <text evidence="3">Belongs to the methyltransferase superfamily. RsmD family.</text>
</comment>
<evidence type="ECO:0000313" key="4">
    <source>
        <dbReference type="EMBL" id="RDH39876.1"/>
    </source>
</evidence>
<dbReference type="PIRSF" id="PIRSF004553">
    <property type="entry name" value="CHP00095"/>
    <property type="match status" value="1"/>
</dbReference>
<dbReference type="InterPro" id="IPR004398">
    <property type="entry name" value="RNA_MeTrfase_RsmD"/>
</dbReference>
<comment type="caution">
    <text evidence="4">The sequence shown here is derived from an EMBL/GenBank/DDBJ whole genome shotgun (WGS) entry which is preliminary data.</text>
</comment>
<dbReference type="InterPro" id="IPR029063">
    <property type="entry name" value="SAM-dependent_MTases_sf"/>
</dbReference>
<dbReference type="Pfam" id="PF03602">
    <property type="entry name" value="Cons_hypoth95"/>
    <property type="match status" value="1"/>
</dbReference>
<proteinExistence type="inferred from homology"/>
<keyword evidence="3" id="KW-0698">rRNA processing</keyword>
<organism evidence="4 5">
    <name type="scientific">Candidatus Aquirickettsiella gammari</name>
    <dbReference type="NCBI Taxonomy" id="2016198"/>
    <lineage>
        <taxon>Bacteria</taxon>
        <taxon>Pseudomonadati</taxon>
        <taxon>Pseudomonadota</taxon>
        <taxon>Gammaproteobacteria</taxon>
        <taxon>Legionellales</taxon>
        <taxon>Coxiellaceae</taxon>
        <taxon>Candidatus Aquirickettsiella</taxon>
    </lineage>
</organism>
<dbReference type="Proteomes" id="UP000226429">
    <property type="component" value="Unassembled WGS sequence"/>
</dbReference>
<keyword evidence="2 3" id="KW-0808">Transferase</keyword>
<accession>A0A370CHX1</accession>
<keyword evidence="3" id="KW-0949">S-adenosyl-L-methionine</keyword>
<keyword evidence="5" id="KW-1185">Reference proteome</keyword>
<dbReference type="PANTHER" id="PTHR43542:SF1">
    <property type="entry name" value="METHYLTRANSFERASE"/>
    <property type="match status" value="1"/>
</dbReference>
<dbReference type="PANTHER" id="PTHR43542">
    <property type="entry name" value="METHYLTRANSFERASE"/>
    <property type="match status" value="1"/>
</dbReference>
<dbReference type="EC" id="2.1.1.171" evidence="3"/>
<dbReference type="NCBIfam" id="TIGR00095">
    <property type="entry name" value="16S rRNA (guanine(966)-N(2))-methyltransferase RsmD"/>
    <property type="match status" value="1"/>
</dbReference>
<evidence type="ECO:0000313" key="5">
    <source>
        <dbReference type="Proteomes" id="UP000226429"/>
    </source>
</evidence>
<evidence type="ECO:0000256" key="2">
    <source>
        <dbReference type="ARBA" id="ARBA00022679"/>
    </source>
</evidence>
<gene>
    <name evidence="4" type="primary">rsmD</name>
    <name evidence="4" type="ORF">CFE62_006725</name>
</gene>
<evidence type="ECO:0000256" key="3">
    <source>
        <dbReference type="PIRNR" id="PIRNR004553"/>
    </source>
</evidence>
<dbReference type="AlphaFoldDB" id="A0A370CHX1"/>
<dbReference type="EMBL" id="NMOS02000030">
    <property type="protein sequence ID" value="RDH39876.1"/>
    <property type="molecule type" value="Genomic_DNA"/>
</dbReference>
<reference evidence="4 5" key="2">
    <citation type="journal article" date="2018" name="J. Invertebr. Pathol.">
        <title>'Candidatus Aquirickettsiella gammari' (Gammaproteobacteria: Legionellales: Coxiellaceae): A bacterial pathogen of the freshwater crustacean Gammarus fossarum (Malacostraca: Amphipoda).</title>
        <authorList>
            <person name="Bojko J."/>
            <person name="Dunn A.M."/>
            <person name="Stebbing P.D."/>
            <person name="van Aerle R."/>
            <person name="Bacela-Spychalska K."/>
            <person name="Bean T.P."/>
            <person name="Urrutia A."/>
            <person name="Stentiford G.D."/>
        </authorList>
    </citation>
    <scope>NUCLEOTIDE SEQUENCE [LARGE SCALE GENOMIC DNA]</scope>
    <source>
        <strain evidence="4">RA15029</strain>
    </source>
</reference>
<name>A0A370CHX1_9COXI</name>
<sequence>MKKAQLRIIAGQWRGRKLHFPTVPGLRPTPNRIRETLFNWLAPYLSDANCLDLFAGSGALGFEALSRCAKSVTFIEQSATLVPYLEKQIKLFAAEDKAAVYQARFPFDAAAIFKGEKPLFNLVFLDPPFHQNLLGNACHWLIKEKLISHESIIYIETEATLKNLLLPPNWHIQQCKIAGKVQYGLIKLKR</sequence>
<evidence type="ECO:0000256" key="1">
    <source>
        <dbReference type="ARBA" id="ARBA00022603"/>
    </source>
</evidence>
<dbReference type="Gene3D" id="3.40.50.150">
    <property type="entry name" value="Vaccinia Virus protein VP39"/>
    <property type="match status" value="1"/>
</dbReference>
<keyword evidence="1 3" id="KW-0489">Methyltransferase</keyword>
<protein>
    <recommendedName>
        <fullName evidence="3">Ribosomal RNA small subunit methyltransferase D</fullName>
        <ecNumber evidence="3">2.1.1.171</ecNumber>
    </recommendedName>
</protein>
<dbReference type="GO" id="GO:0052913">
    <property type="term" value="F:16S rRNA (guanine(966)-N(2))-methyltransferase activity"/>
    <property type="evidence" value="ECO:0007669"/>
    <property type="project" value="UniProtKB-EC"/>
</dbReference>
<dbReference type="CDD" id="cd02440">
    <property type="entry name" value="AdoMet_MTases"/>
    <property type="match status" value="1"/>
</dbReference>